<proteinExistence type="predicted"/>
<feature type="region of interest" description="Disordered" evidence="1">
    <location>
        <begin position="1"/>
        <end position="57"/>
    </location>
</feature>
<evidence type="ECO:0000313" key="2">
    <source>
        <dbReference type="EMBL" id="KAL3659273.1"/>
    </source>
</evidence>
<dbReference type="AlphaFoldDB" id="A0ABD3EXU6"/>
<organism evidence="2 3">
    <name type="scientific">Phytophthora oleae</name>
    <dbReference type="NCBI Taxonomy" id="2107226"/>
    <lineage>
        <taxon>Eukaryota</taxon>
        <taxon>Sar</taxon>
        <taxon>Stramenopiles</taxon>
        <taxon>Oomycota</taxon>
        <taxon>Peronosporomycetes</taxon>
        <taxon>Peronosporales</taxon>
        <taxon>Peronosporaceae</taxon>
        <taxon>Phytophthora</taxon>
    </lineage>
</organism>
<sequence>MALEQQVREKEQQKQQRRLGDGGDGDQPQRRSQSAPQHGEGAGELLSSVPGLERAATAATEMEEKIIAGRRRRFHQQSQDKYLKGLQEQIEEKKRLAQLEQEKQQSRRRRMLKSEVDDDPGIPRASCGDESAKKKDYTRSDSTLTLHGGEKNAKSIRVSNQDEAEAWKTPALKGDVAADPVAITKIVDFCEELKKQNEDVKKQLLEQHAVLTSLHSTFTVEADAKTVVARRDSVSKSQLKSRPARDAPTTLSLKKLQAKDFNSKPAVATPVILRPRPTRGETKIPLPPNRIGSSLRSAGADIVKGFPATQSQPEVHRAEAKIDNPTRFDEIPAEIKVVPPDSPNKGLPKEEDSQLCETKASSLDCTKSQEDKETAALKDQEETNKVISSAKKVFMECASAFVSTDDHHVIQTRRGDDEKPMDTESKFVHDWESRSIGDDLLESTSISILDGPSSLVSLDQSCTDLFH</sequence>
<accession>A0ABD3EXU6</accession>
<dbReference type="Proteomes" id="UP001632037">
    <property type="component" value="Unassembled WGS sequence"/>
</dbReference>
<name>A0ABD3EXU6_9STRA</name>
<evidence type="ECO:0000313" key="3">
    <source>
        <dbReference type="Proteomes" id="UP001632037"/>
    </source>
</evidence>
<protein>
    <submittedName>
        <fullName evidence="2">Uncharacterized protein</fullName>
    </submittedName>
</protein>
<dbReference type="EMBL" id="JBIMZQ010000048">
    <property type="protein sequence ID" value="KAL3659273.1"/>
    <property type="molecule type" value="Genomic_DNA"/>
</dbReference>
<feature type="compositionally biased region" description="Basic and acidic residues" evidence="1">
    <location>
        <begin position="1"/>
        <end position="21"/>
    </location>
</feature>
<feature type="region of interest" description="Disordered" evidence="1">
    <location>
        <begin position="336"/>
        <end position="362"/>
    </location>
</feature>
<evidence type="ECO:0000256" key="1">
    <source>
        <dbReference type="SAM" id="MobiDB-lite"/>
    </source>
</evidence>
<reference evidence="2 3" key="1">
    <citation type="submission" date="2024-09" db="EMBL/GenBank/DDBJ databases">
        <title>Genome sequencing and assembly of Phytophthora oleae, isolate VK10A, causative agent of rot of olive drupes.</title>
        <authorList>
            <person name="Conti Taguali S."/>
            <person name="Riolo M."/>
            <person name="La Spada F."/>
            <person name="Cacciola S.O."/>
            <person name="Dionisio G."/>
        </authorList>
    </citation>
    <scope>NUCLEOTIDE SEQUENCE [LARGE SCALE GENOMIC DNA]</scope>
    <source>
        <strain evidence="2 3">VK10A</strain>
    </source>
</reference>
<keyword evidence="3" id="KW-1185">Reference proteome</keyword>
<feature type="region of interest" description="Disordered" evidence="1">
    <location>
        <begin position="99"/>
        <end position="164"/>
    </location>
</feature>
<feature type="compositionally biased region" description="Basic and acidic residues" evidence="1">
    <location>
        <begin position="130"/>
        <end position="139"/>
    </location>
</feature>
<comment type="caution">
    <text evidence="2">The sequence shown here is derived from an EMBL/GenBank/DDBJ whole genome shotgun (WGS) entry which is preliminary data.</text>
</comment>
<gene>
    <name evidence="2" type="ORF">V7S43_015851</name>
</gene>